<organism evidence="1">
    <name type="scientific">viral metagenome</name>
    <dbReference type="NCBI Taxonomy" id="1070528"/>
    <lineage>
        <taxon>unclassified sequences</taxon>
        <taxon>metagenomes</taxon>
        <taxon>organismal metagenomes</taxon>
    </lineage>
</organism>
<dbReference type="AlphaFoldDB" id="A0A6H1ZQZ9"/>
<reference evidence="1" key="1">
    <citation type="submission" date="2020-03" db="EMBL/GenBank/DDBJ databases">
        <title>The deep terrestrial virosphere.</title>
        <authorList>
            <person name="Holmfeldt K."/>
            <person name="Nilsson E."/>
            <person name="Simone D."/>
            <person name="Lopez-Fernandez M."/>
            <person name="Wu X."/>
            <person name="de Brujin I."/>
            <person name="Lundin D."/>
            <person name="Andersson A."/>
            <person name="Bertilsson S."/>
            <person name="Dopson M."/>
        </authorList>
    </citation>
    <scope>NUCLEOTIDE SEQUENCE</scope>
    <source>
        <strain evidence="1">TM448A01530</strain>
        <strain evidence="2">TM448B01471</strain>
    </source>
</reference>
<dbReference type="Gene3D" id="3.90.320.10">
    <property type="match status" value="1"/>
</dbReference>
<name>A0A6H1ZQZ9_9ZZZZ</name>
<gene>
    <name evidence="1" type="ORF">TM448A01530_0008</name>
    <name evidence="2" type="ORF">TM448B01471_0017</name>
</gene>
<evidence type="ECO:0000313" key="1">
    <source>
        <dbReference type="EMBL" id="QJA49909.1"/>
    </source>
</evidence>
<evidence type="ECO:0008006" key="3">
    <source>
        <dbReference type="Google" id="ProtNLM"/>
    </source>
</evidence>
<accession>A0A6H1ZQZ9</accession>
<dbReference type="EMBL" id="MT144764">
    <property type="protein sequence ID" value="QJH99038.1"/>
    <property type="molecule type" value="Genomic_DNA"/>
</dbReference>
<evidence type="ECO:0000313" key="2">
    <source>
        <dbReference type="EMBL" id="QJH99038.1"/>
    </source>
</evidence>
<proteinExistence type="predicted"/>
<sequence length="217" mass="25404">MKFYHDRDKSAEIEQRLIERWDITTRRGERYHVYDVIACLMKAYNRLTGVPHHHTKKNVGIMVFGIVAGKILQECYPEDQREYVIDLMGGDPVGHIDVFEAFKFPLEGKASRKRIFRRADVPPIWVEQLMSYMAMSSSNKGWLIIINVFSVQISAFCLEMTNDELLSQLIVMSSRVSKIRKAVKEKDPFMLDIIKEECSECGFKKNCERYVRIRKTK</sequence>
<dbReference type="InterPro" id="IPR011604">
    <property type="entry name" value="PDDEXK-like_dom_sf"/>
</dbReference>
<dbReference type="EMBL" id="MT144162">
    <property type="protein sequence ID" value="QJA49909.1"/>
    <property type="molecule type" value="Genomic_DNA"/>
</dbReference>
<protein>
    <recommendedName>
        <fullName evidence="3">PD-(D/E)XK nuclease superfamily protein</fullName>
    </recommendedName>
</protein>